<accession>A0A6J6VD07</accession>
<evidence type="ECO:0000256" key="1">
    <source>
        <dbReference type="SAM" id="Phobius"/>
    </source>
</evidence>
<dbReference type="EMBL" id="CAEZYQ010000041">
    <property type="protein sequence ID" value="CAB4768387.1"/>
    <property type="molecule type" value="Genomic_DNA"/>
</dbReference>
<dbReference type="PANTHER" id="PTHR34473">
    <property type="entry name" value="UPF0699 TRANSMEMBRANE PROTEIN YDBS"/>
    <property type="match status" value="1"/>
</dbReference>
<organism evidence="3">
    <name type="scientific">freshwater metagenome</name>
    <dbReference type="NCBI Taxonomy" id="449393"/>
    <lineage>
        <taxon>unclassified sequences</taxon>
        <taxon>metagenomes</taxon>
        <taxon>ecological metagenomes</taxon>
    </lineage>
</organism>
<feature type="transmembrane region" description="Helical" evidence="1">
    <location>
        <begin position="47"/>
        <end position="68"/>
    </location>
</feature>
<dbReference type="InterPro" id="IPR005182">
    <property type="entry name" value="YdbS-like_PH"/>
</dbReference>
<evidence type="ECO:0000259" key="2">
    <source>
        <dbReference type="Pfam" id="PF03703"/>
    </source>
</evidence>
<feature type="domain" description="YdbS-like PH" evidence="2">
    <location>
        <begin position="70"/>
        <end position="146"/>
    </location>
</feature>
<dbReference type="PANTHER" id="PTHR34473:SF3">
    <property type="entry name" value="TRANSMEMBRANE PROTEIN-RELATED"/>
    <property type="match status" value="1"/>
</dbReference>
<evidence type="ECO:0000313" key="3">
    <source>
        <dbReference type="EMBL" id="CAB4768387.1"/>
    </source>
</evidence>
<keyword evidence="1" id="KW-1133">Transmembrane helix</keyword>
<dbReference type="AlphaFoldDB" id="A0A6J6VD07"/>
<name>A0A6J6VD07_9ZZZZ</name>
<proteinExistence type="predicted"/>
<dbReference type="Pfam" id="PF03703">
    <property type="entry name" value="bPH_2"/>
    <property type="match status" value="1"/>
</dbReference>
<protein>
    <submittedName>
        <fullName evidence="3">Unannotated protein</fullName>
    </submittedName>
</protein>
<reference evidence="3" key="1">
    <citation type="submission" date="2020-05" db="EMBL/GenBank/DDBJ databases">
        <authorList>
            <person name="Chiriac C."/>
            <person name="Salcher M."/>
            <person name="Ghai R."/>
            <person name="Kavagutti S V."/>
        </authorList>
    </citation>
    <scope>NUCLEOTIDE SEQUENCE</scope>
</reference>
<keyword evidence="1" id="KW-0472">Membrane</keyword>
<gene>
    <name evidence="3" type="ORF">UFOPK2761_03239</name>
</gene>
<keyword evidence="1" id="KW-0812">Transmembrane</keyword>
<feature type="transmembrane region" description="Helical" evidence="1">
    <location>
        <begin position="21"/>
        <end position="41"/>
    </location>
</feature>
<sequence>MTTLRPPAHRVDPRARLMWQLGAATEVVVLVTALVVTSPVLDLYDLRWWMPALLATYAVGRVGLVPVWRYRVHRWEVTEHAAYTQTGWWARERRLAPISRIQTVDWDQGPLERVLGLANVTITTASAAGAIAIAGLDQATAESLVAELTVRADAAPGDAT</sequence>